<protein>
    <submittedName>
        <fullName evidence="2">Heavy metal tolerance protein</fullName>
    </submittedName>
</protein>
<organism evidence="2 3">
    <name type="scientific">Purpureocillium lavendulum</name>
    <dbReference type="NCBI Taxonomy" id="1247861"/>
    <lineage>
        <taxon>Eukaryota</taxon>
        <taxon>Fungi</taxon>
        <taxon>Dikarya</taxon>
        <taxon>Ascomycota</taxon>
        <taxon>Pezizomycotina</taxon>
        <taxon>Sordariomycetes</taxon>
        <taxon>Hypocreomycetidae</taxon>
        <taxon>Hypocreales</taxon>
        <taxon>Ophiocordycipitaceae</taxon>
        <taxon>Purpureocillium</taxon>
    </lineage>
</organism>
<feature type="signal peptide" evidence="1">
    <location>
        <begin position="1"/>
        <end position="15"/>
    </location>
</feature>
<gene>
    <name evidence="2" type="ORF">O9K51_00236</name>
</gene>
<evidence type="ECO:0000313" key="2">
    <source>
        <dbReference type="EMBL" id="KAJ6445475.1"/>
    </source>
</evidence>
<keyword evidence="1" id="KW-0732">Signal</keyword>
<proteinExistence type="predicted"/>
<evidence type="ECO:0000256" key="1">
    <source>
        <dbReference type="SAM" id="SignalP"/>
    </source>
</evidence>
<comment type="caution">
    <text evidence="2">The sequence shown here is derived from an EMBL/GenBank/DDBJ whole genome shotgun (WGS) entry which is preliminary data.</text>
</comment>
<keyword evidence="3" id="KW-1185">Reference proteome</keyword>
<reference evidence="2" key="1">
    <citation type="submission" date="2023-01" db="EMBL/GenBank/DDBJ databases">
        <title>The growth and conidiation of Purpureocillium lavendulum are regulated by nitrogen source and histone H3K14 acetylation.</title>
        <authorList>
            <person name="Tang P."/>
            <person name="Han J."/>
            <person name="Zhang C."/>
            <person name="Tang P."/>
            <person name="Qi F."/>
            <person name="Zhang K."/>
            <person name="Liang L."/>
        </authorList>
    </citation>
    <scope>NUCLEOTIDE SEQUENCE</scope>
    <source>
        <strain evidence="2">YMF1.00683</strain>
    </source>
</reference>
<dbReference type="Proteomes" id="UP001163105">
    <property type="component" value="Unassembled WGS sequence"/>
</dbReference>
<dbReference type="AlphaFoldDB" id="A0AB34G251"/>
<sequence>MKVTIFSLFVASVAGNISLLAFKDAGCPGDPFDHVESQAGNPEQNSGCIPVGDYKSVNIANADSGFKCNLYSDTSCNNFIKSVSDRVCDSTEGQGVECFAQAEFDNPFFETTARVTIGKSSINTDINPDQWIRDAVSSGCADRGCDPNTPFTSVFDHFLKKCEQHGSASGSFDSTDERDYMTNVLATAMQTFMTNIKQDGANEVVDASGNPTNLVLTFDIPSFAQIVIVDNSGAIKAQLAISLSTDKCTSGIDVCSGIVGTVASSALEAVPVVGGVASATFDIICDATGQD</sequence>
<accession>A0AB34G251</accession>
<dbReference type="EMBL" id="JAQHRD010000001">
    <property type="protein sequence ID" value="KAJ6445475.1"/>
    <property type="molecule type" value="Genomic_DNA"/>
</dbReference>
<name>A0AB34G251_9HYPO</name>
<feature type="chain" id="PRO_5044245661" evidence="1">
    <location>
        <begin position="16"/>
        <end position="291"/>
    </location>
</feature>
<evidence type="ECO:0000313" key="3">
    <source>
        <dbReference type="Proteomes" id="UP001163105"/>
    </source>
</evidence>